<reference evidence="2" key="1">
    <citation type="submission" date="2023-07" db="EMBL/GenBank/DDBJ databases">
        <title>draft genome sequence of fig (Ficus carica).</title>
        <authorList>
            <person name="Takahashi T."/>
            <person name="Nishimura K."/>
        </authorList>
    </citation>
    <scope>NUCLEOTIDE SEQUENCE</scope>
</reference>
<dbReference type="AlphaFoldDB" id="A0AA88A091"/>
<sequence length="102" mass="10749">MAMKKNSKTSSMKTLWFVLGLILMIVSSQFRQADCRALRSTANYTVGTSGDCEQAGGGNQVVGMESFAVSSNNSSSSNSTRPLARSLAFRLASGPSKKGPGH</sequence>
<keyword evidence="1" id="KW-0732">Signal</keyword>
<organism evidence="2 3">
    <name type="scientific">Ficus carica</name>
    <name type="common">Common fig</name>
    <dbReference type="NCBI Taxonomy" id="3494"/>
    <lineage>
        <taxon>Eukaryota</taxon>
        <taxon>Viridiplantae</taxon>
        <taxon>Streptophyta</taxon>
        <taxon>Embryophyta</taxon>
        <taxon>Tracheophyta</taxon>
        <taxon>Spermatophyta</taxon>
        <taxon>Magnoliopsida</taxon>
        <taxon>eudicotyledons</taxon>
        <taxon>Gunneridae</taxon>
        <taxon>Pentapetalae</taxon>
        <taxon>rosids</taxon>
        <taxon>fabids</taxon>
        <taxon>Rosales</taxon>
        <taxon>Moraceae</taxon>
        <taxon>Ficeae</taxon>
        <taxon>Ficus</taxon>
    </lineage>
</organism>
<evidence type="ECO:0000313" key="3">
    <source>
        <dbReference type="Proteomes" id="UP001187192"/>
    </source>
</evidence>
<evidence type="ECO:0008006" key="4">
    <source>
        <dbReference type="Google" id="ProtNLM"/>
    </source>
</evidence>
<gene>
    <name evidence="2" type="ORF">TIFTF001_005056</name>
</gene>
<comment type="caution">
    <text evidence="2">The sequence shown here is derived from an EMBL/GenBank/DDBJ whole genome shotgun (WGS) entry which is preliminary data.</text>
</comment>
<keyword evidence="3" id="KW-1185">Reference proteome</keyword>
<proteinExistence type="predicted"/>
<dbReference type="Proteomes" id="UP001187192">
    <property type="component" value="Unassembled WGS sequence"/>
</dbReference>
<dbReference type="EMBL" id="BTGU01000005">
    <property type="protein sequence ID" value="GMN35026.1"/>
    <property type="molecule type" value="Genomic_DNA"/>
</dbReference>
<feature type="signal peptide" evidence="1">
    <location>
        <begin position="1"/>
        <end position="28"/>
    </location>
</feature>
<protein>
    <recommendedName>
        <fullName evidence="4">Transmembrane protein</fullName>
    </recommendedName>
</protein>
<feature type="chain" id="PRO_5041648406" description="Transmembrane protein" evidence="1">
    <location>
        <begin position="29"/>
        <end position="102"/>
    </location>
</feature>
<name>A0AA88A091_FICCA</name>
<evidence type="ECO:0000256" key="1">
    <source>
        <dbReference type="SAM" id="SignalP"/>
    </source>
</evidence>
<evidence type="ECO:0000313" key="2">
    <source>
        <dbReference type="EMBL" id="GMN35026.1"/>
    </source>
</evidence>
<accession>A0AA88A091</accession>